<organism evidence="13 14">
    <name type="scientific">BD1-7 clade bacterium</name>
    <dbReference type="NCBI Taxonomy" id="2029982"/>
    <lineage>
        <taxon>Bacteria</taxon>
        <taxon>Pseudomonadati</taxon>
        <taxon>Pseudomonadota</taxon>
        <taxon>Gammaproteobacteria</taxon>
        <taxon>Cellvibrionales</taxon>
        <taxon>Spongiibacteraceae</taxon>
        <taxon>BD1-7 clade</taxon>
    </lineage>
</organism>
<dbReference type="NCBIfam" id="TIGR01709">
    <property type="entry name" value="typeII_sec_gspL"/>
    <property type="match status" value="1"/>
</dbReference>
<dbReference type="InterPro" id="IPR007812">
    <property type="entry name" value="T2SS_protein-GspL"/>
</dbReference>
<keyword evidence="5" id="KW-0997">Cell inner membrane</keyword>
<evidence type="ECO:0000256" key="4">
    <source>
        <dbReference type="ARBA" id="ARBA00022475"/>
    </source>
</evidence>
<dbReference type="Gene3D" id="3.30.420.380">
    <property type="match status" value="1"/>
</dbReference>
<dbReference type="SUPFAM" id="SSF53067">
    <property type="entry name" value="Actin-like ATPase domain"/>
    <property type="match status" value="1"/>
</dbReference>
<evidence type="ECO:0000256" key="2">
    <source>
        <dbReference type="ARBA" id="ARBA00005318"/>
    </source>
</evidence>
<dbReference type="GO" id="GO:0015627">
    <property type="term" value="C:type II protein secretion system complex"/>
    <property type="evidence" value="ECO:0007669"/>
    <property type="project" value="InterPro"/>
</dbReference>
<evidence type="ECO:0000256" key="6">
    <source>
        <dbReference type="ARBA" id="ARBA00022692"/>
    </source>
</evidence>
<dbReference type="GO" id="GO:0005886">
    <property type="term" value="C:plasma membrane"/>
    <property type="evidence" value="ECO:0007669"/>
    <property type="project" value="UniProtKB-SubCell"/>
</dbReference>
<keyword evidence="3 10" id="KW-0813">Transport</keyword>
<evidence type="ECO:0000256" key="8">
    <source>
        <dbReference type="ARBA" id="ARBA00022989"/>
    </source>
</evidence>
<dbReference type="Proteomes" id="UP000434580">
    <property type="component" value="Unassembled WGS sequence"/>
</dbReference>
<gene>
    <name evidence="13" type="primary">epsL</name>
    <name evidence="13" type="ORF">DPBNPPHM_01255</name>
</gene>
<dbReference type="Pfam" id="PF12693">
    <property type="entry name" value="GspL_C"/>
    <property type="match status" value="1"/>
</dbReference>
<dbReference type="AlphaFoldDB" id="A0A5S9PPM6"/>
<dbReference type="InterPro" id="IPR024230">
    <property type="entry name" value="GspL_cyto_dom"/>
</dbReference>
<dbReference type="Gene3D" id="3.30.1360.100">
    <property type="entry name" value="General secretion pathway protein M, EpsM"/>
    <property type="match status" value="1"/>
</dbReference>
<dbReference type="GO" id="GO:0009276">
    <property type="term" value="C:Gram-negative-bacterium-type cell wall"/>
    <property type="evidence" value="ECO:0007669"/>
    <property type="project" value="InterPro"/>
</dbReference>
<feature type="domain" description="GspL periplasmic" evidence="12">
    <location>
        <begin position="252"/>
        <end position="374"/>
    </location>
</feature>
<dbReference type="Pfam" id="PF05134">
    <property type="entry name" value="T2SSL"/>
    <property type="match status" value="1"/>
</dbReference>
<accession>A0A5S9PPM6</accession>
<proteinExistence type="inferred from homology"/>
<dbReference type="CDD" id="cd24017">
    <property type="entry name" value="ASKHA_T2SSL_N"/>
    <property type="match status" value="1"/>
</dbReference>
<keyword evidence="8" id="KW-1133">Transmembrane helix</keyword>
<evidence type="ECO:0000313" key="13">
    <source>
        <dbReference type="EMBL" id="CAA0106277.1"/>
    </source>
</evidence>
<dbReference type="GO" id="GO:0015628">
    <property type="term" value="P:protein secretion by the type II secretion system"/>
    <property type="evidence" value="ECO:0007669"/>
    <property type="project" value="InterPro"/>
</dbReference>
<evidence type="ECO:0000259" key="12">
    <source>
        <dbReference type="Pfam" id="PF12693"/>
    </source>
</evidence>
<dbReference type="PIRSF" id="PIRSF015761">
    <property type="entry name" value="Protein_L"/>
    <property type="match status" value="1"/>
</dbReference>
<comment type="subcellular location">
    <subcellularLocation>
        <location evidence="1">Cell inner membrane</location>
        <topology evidence="1">Single-pass membrane protein</topology>
    </subcellularLocation>
</comment>
<reference evidence="13 14" key="1">
    <citation type="submission" date="2019-11" db="EMBL/GenBank/DDBJ databases">
        <authorList>
            <person name="Holert J."/>
        </authorList>
    </citation>
    <scope>NUCLEOTIDE SEQUENCE [LARGE SCALE GENOMIC DNA]</scope>
    <source>
        <strain evidence="13">BC5_2</strain>
    </source>
</reference>
<evidence type="ECO:0000256" key="1">
    <source>
        <dbReference type="ARBA" id="ARBA00004377"/>
    </source>
</evidence>
<keyword evidence="9" id="KW-0472">Membrane</keyword>
<keyword evidence="7 10" id="KW-0653">Protein transport</keyword>
<evidence type="ECO:0000256" key="5">
    <source>
        <dbReference type="ARBA" id="ARBA00022519"/>
    </source>
</evidence>
<evidence type="ECO:0000256" key="3">
    <source>
        <dbReference type="ARBA" id="ARBA00022448"/>
    </source>
</evidence>
<evidence type="ECO:0000313" key="14">
    <source>
        <dbReference type="Proteomes" id="UP000434580"/>
    </source>
</evidence>
<comment type="function">
    <text evidence="10">Inner membrane component of the type II secretion system required for the energy-dependent secretion of extracellular factors such as proteases and toxins from the periplasm.</text>
</comment>
<feature type="domain" description="GspL cytoplasmic actin-ATPase-like" evidence="11">
    <location>
        <begin position="14"/>
        <end position="244"/>
    </location>
</feature>
<evidence type="ECO:0000256" key="7">
    <source>
        <dbReference type="ARBA" id="ARBA00022927"/>
    </source>
</evidence>
<name>A0A5S9PPM6_9GAMM</name>
<dbReference type="EMBL" id="CACSII010000012">
    <property type="protein sequence ID" value="CAA0106277.1"/>
    <property type="molecule type" value="Genomic_DNA"/>
</dbReference>
<evidence type="ECO:0000256" key="10">
    <source>
        <dbReference type="PIRNR" id="PIRNR015761"/>
    </source>
</evidence>
<dbReference type="InterPro" id="IPR025691">
    <property type="entry name" value="GspL_pp_dom"/>
</dbReference>
<dbReference type="OrthoDB" id="7011844at2"/>
<evidence type="ECO:0000256" key="9">
    <source>
        <dbReference type="ARBA" id="ARBA00023136"/>
    </source>
</evidence>
<keyword evidence="6" id="KW-0812">Transmembrane</keyword>
<keyword evidence="4" id="KW-1003">Cell membrane</keyword>
<evidence type="ECO:0000259" key="11">
    <source>
        <dbReference type="Pfam" id="PF05134"/>
    </source>
</evidence>
<protein>
    <recommendedName>
        <fullName evidence="10">Type II secretion system protein L</fullName>
        <shortName evidence="10">T2SS protein L</shortName>
    </recommendedName>
</protein>
<dbReference type="InterPro" id="IPR043129">
    <property type="entry name" value="ATPase_NBD"/>
</dbReference>
<sequence>MNVFIRPHDDHYRWFATSKEAVAAERFEGSLEALVDYYQQHEGVKAWVLVVPGLDLACRTITFSAKEKKHILKAIPFMLEETLLTEADDLHLVSNKNAEHPESAVDVVAVDQQLLADMLALFSENGIKPTHCIAEPKLVPARDCEWQLFYTDNEFVVQTDDQCLSIDGPNLGLTLELMTEGYSELPASIGLVVDASESSEAQAFVPDTLQHLVQLNSNDYPMMLQAGFETAQKKWNLLHGPFAYVQEWMMYVQPWRWVLIALFVAMIADYTLKSFELSRLESEYQVNREQMDQLFRKVIPRGAIVDHRKQLERKLKTAAGAGSGAGFIESMEKVGRVMAEYNVHSFNALNYDNRKSEIRIDLLVKDYDTLQSVMNGIKSAGLSPEIQNSNAQGELLRARLRITG</sequence>
<comment type="similarity">
    <text evidence="2 10">Belongs to the GSP L family.</text>
</comment>